<evidence type="ECO:0000313" key="2">
    <source>
        <dbReference type="Proteomes" id="UP000094165"/>
    </source>
</evidence>
<name>A0A1E5D1Q7_9VIBR</name>
<dbReference type="AlphaFoldDB" id="A0A1E5D1Q7"/>
<keyword evidence="2" id="KW-1185">Reference proteome</keyword>
<organism evidence="1 2">
    <name type="scientific">Vibrio genomosp. F6 str. FF-238</name>
    <dbReference type="NCBI Taxonomy" id="1191298"/>
    <lineage>
        <taxon>Bacteria</taxon>
        <taxon>Pseudomonadati</taxon>
        <taxon>Pseudomonadota</taxon>
        <taxon>Gammaproteobacteria</taxon>
        <taxon>Vibrionales</taxon>
        <taxon>Vibrionaceae</taxon>
        <taxon>Vibrio</taxon>
    </lineage>
</organism>
<reference evidence="1 2" key="1">
    <citation type="journal article" date="2012" name="Science">
        <title>Ecological populations of bacteria act as socially cohesive units of antibiotic production and resistance.</title>
        <authorList>
            <person name="Cordero O.X."/>
            <person name="Wildschutte H."/>
            <person name="Kirkup B."/>
            <person name="Proehl S."/>
            <person name="Ngo L."/>
            <person name="Hussain F."/>
            <person name="Le Roux F."/>
            <person name="Mincer T."/>
            <person name="Polz M.F."/>
        </authorList>
    </citation>
    <scope>NUCLEOTIDE SEQUENCE [LARGE SCALE GENOMIC DNA]</scope>
    <source>
        <strain evidence="1 2">FF-238</strain>
    </source>
</reference>
<comment type="caution">
    <text evidence="1">The sequence shown here is derived from an EMBL/GenBank/DDBJ whole genome shotgun (WGS) entry which is preliminary data.</text>
</comment>
<dbReference type="RefSeq" id="WP_017052899.1">
    <property type="nucleotide sequence ID" value="NZ_AJYW02000083.1"/>
</dbReference>
<protein>
    <recommendedName>
        <fullName evidence="3">MAE-28990/MAE-18760-like HEPN domain-containing protein</fullName>
    </recommendedName>
</protein>
<accession>A0A1E5D1Q7</accession>
<dbReference type="EMBL" id="AJYW02000083">
    <property type="protein sequence ID" value="OEE77352.1"/>
    <property type="molecule type" value="Genomic_DNA"/>
</dbReference>
<evidence type="ECO:0008006" key="3">
    <source>
        <dbReference type="Google" id="ProtNLM"/>
    </source>
</evidence>
<sequence>MKFSQKFLYLFEQLEMLEKGIVNQSIEQYKEAFGGEKSISIDNPNFVKVTMYEHFVHYEGPIIARYMIISQLYSLFERYAISFSKDISKIEALISITDLNGSQSFKGIKTYYTKVKDVNYASWDKIDTLRQVRNLIAHSDGYVMYSDQKNKTERLANQHSNLKILSDGRLAVNSRFLKESMRAVMEFFDIVEPLVAEPDSLLSFGYNHVNEFIEFSDGKET</sequence>
<evidence type="ECO:0000313" key="1">
    <source>
        <dbReference type="EMBL" id="OEE77352.1"/>
    </source>
</evidence>
<proteinExistence type="predicted"/>
<dbReference type="Proteomes" id="UP000094165">
    <property type="component" value="Unassembled WGS sequence"/>
</dbReference>
<gene>
    <name evidence="1" type="ORF">A130_14580</name>
</gene>